<keyword evidence="7" id="KW-1185">Reference proteome</keyword>
<proteinExistence type="predicted"/>
<name>A0ABV5ISF1_9ACTN</name>
<feature type="domain" description="Putative zinc-finger" evidence="5">
    <location>
        <begin position="3"/>
        <end position="36"/>
    </location>
</feature>
<protein>
    <submittedName>
        <fullName evidence="6">Anti-sigma factor family protein</fullName>
    </submittedName>
</protein>
<dbReference type="InterPro" id="IPR041916">
    <property type="entry name" value="Anti_sigma_zinc_sf"/>
</dbReference>
<evidence type="ECO:0000313" key="7">
    <source>
        <dbReference type="Proteomes" id="UP001589647"/>
    </source>
</evidence>
<keyword evidence="2" id="KW-0804">Transcription</keyword>
<gene>
    <name evidence="6" type="ORF">ACFFV7_40315</name>
</gene>
<dbReference type="Proteomes" id="UP001589647">
    <property type="component" value="Unassembled WGS sequence"/>
</dbReference>
<keyword evidence="1" id="KW-0805">Transcription regulation</keyword>
<dbReference type="Gene3D" id="1.10.10.1320">
    <property type="entry name" value="Anti-sigma factor, zinc-finger domain"/>
    <property type="match status" value="1"/>
</dbReference>
<dbReference type="EMBL" id="JBHMEI010000056">
    <property type="protein sequence ID" value="MFB9207488.1"/>
    <property type="molecule type" value="Genomic_DNA"/>
</dbReference>
<keyword evidence="4" id="KW-1133">Transmembrane helix</keyword>
<dbReference type="Pfam" id="PF13490">
    <property type="entry name" value="zf-HC2"/>
    <property type="match status" value="1"/>
</dbReference>
<comment type="caution">
    <text evidence="6">The sequence shown here is derived from an EMBL/GenBank/DDBJ whole genome shotgun (WGS) entry which is preliminary data.</text>
</comment>
<dbReference type="RefSeq" id="WP_268246135.1">
    <property type="nucleotide sequence ID" value="NZ_BMRC01000044.1"/>
</dbReference>
<feature type="transmembrane region" description="Helical" evidence="4">
    <location>
        <begin position="85"/>
        <end position="105"/>
    </location>
</feature>
<keyword evidence="4" id="KW-0812">Transmembrane</keyword>
<sequence length="270" mass="28846">MTCEEVRLAMGAHALGALEPDEALEVDNHLATCETCGAELLELEGVAAFLGKVSERDVELVASPPRQVLDRLLNARVKRYRRGRLMLAVAASVAVVALGGTVWTATRQDTAQQSVAAPAAAPQSSAAEKSLTTEPFVASDAAPETRMGKADPTPSATPTTAKRTGDGRAFKGENSAKDYYATVYALPGGASTELLVTVRNVPVGTDCSLAVYDDGGRREVVGSWTVSRETYRKETVFQMETPVLMRHIDRFEVVDRAGRVLVNVDGPARK</sequence>
<accession>A0ABV5ISF1</accession>
<keyword evidence="4" id="KW-0472">Membrane</keyword>
<dbReference type="InterPro" id="IPR027383">
    <property type="entry name" value="Znf_put"/>
</dbReference>
<evidence type="ECO:0000256" key="3">
    <source>
        <dbReference type="SAM" id="MobiDB-lite"/>
    </source>
</evidence>
<evidence type="ECO:0000256" key="1">
    <source>
        <dbReference type="ARBA" id="ARBA00023015"/>
    </source>
</evidence>
<evidence type="ECO:0000259" key="5">
    <source>
        <dbReference type="Pfam" id="PF13490"/>
    </source>
</evidence>
<reference evidence="6 7" key="1">
    <citation type="submission" date="2024-09" db="EMBL/GenBank/DDBJ databases">
        <authorList>
            <person name="Sun Q."/>
            <person name="Mori K."/>
        </authorList>
    </citation>
    <scope>NUCLEOTIDE SEQUENCE [LARGE SCALE GENOMIC DNA]</scope>
    <source>
        <strain evidence="6 7">CCM 3426</strain>
    </source>
</reference>
<evidence type="ECO:0000256" key="2">
    <source>
        <dbReference type="ARBA" id="ARBA00023163"/>
    </source>
</evidence>
<organism evidence="6 7">
    <name type="scientific">Nonomuraea spiralis</name>
    <dbReference type="NCBI Taxonomy" id="46182"/>
    <lineage>
        <taxon>Bacteria</taxon>
        <taxon>Bacillati</taxon>
        <taxon>Actinomycetota</taxon>
        <taxon>Actinomycetes</taxon>
        <taxon>Streptosporangiales</taxon>
        <taxon>Streptosporangiaceae</taxon>
        <taxon>Nonomuraea</taxon>
    </lineage>
</organism>
<feature type="compositionally biased region" description="Low complexity" evidence="3">
    <location>
        <begin position="150"/>
        <end position="161"/>
    </location>
</feature>
<feature type="compositionally biased region" description="Low complexity" evidence="3">
    <location>
        <begin position="114"/>
        <end position="127"/>
    </location>
</feature>
<evidence type="ECO:0000256" key="4">
    <source>
        <dbReference type="SAM" id="Phobius"/>
    </source>
</evidence>
<feature type="region of interest" description="Disordered" evidence="3">
    <location>
        <begin position="114"/>
        <end position="170"/>
    </location>
</feature>
<evidence type="ECO:0000313" key="6">
    <source>
        <dbReference type="EMBL" id="MFB9207488.1"/>
    </source>
</evidence>